<evidence type="ECO:0000256" key="1">
    <source>
        <dbReference type="SAM" id="MobiDB-lite"/>
    </source>
</evidence>
<organism evidence="2 3">
    <name type="scientific">Streptomyces afghaniensis 772</name>
    <dbReference type="NCBI Taxonomy" id="1283301"/>
    <lineage>
        <taxon>Bacteria</taxon>
        <taxon>Bacillati</taxon>
        <taxon>Actinomycetota</taxon>
        <taxon>Actinomycetes</taxon>
        <taxon>Kitasatosporales</taxon>
        <taxon>Streptomycetaceae</taxon>
        <taxon>Streptomyces</taxon>
    </lineage>
</organism>
<dbReference type="HOGENOM" id="CLU_2939604_0_0_11"/>
<dbReference type="PATRIC" id="fig|1283301.3.peg.6273"/>
<sequence>MQPGLGDHPTHDGSAPQTPRPRTGKRSVRRHATYATPALYPPMPTHCRTQLRACVPPPVP</sequence>
<feature type="compositionally biased region" description="Basic residues" evidence="1">
    <location>
        <begin position="22"/>
        <end position="32"/>
    </location>
</feature>
<keyword evidence="3" id="KW-1185">Reference proteome</keyword>
<proteinExistence type="predicted"/>
<gene>
    <name evidence="2" type="ORF">STAFG_6317</name>
</gene>
<dbReference type="Proteomes" id="UP000015001">
    <property type="component" value="Unassembled WGS sequence"/>
</dbReference>
<accession>S4MM01</accession>
<name>S4MM01_9ACTN</name>
<evidence type="ECO:0000313" key="3">
    <source>
        <dbReference type="Proteomes" id="UP000015001"/>
    </source>
</evidence>
<evidence type="ECO:0000313" key="2">
    <source>
        <dbReference type="EMBL" id="EPJ36625.1"/>
    </source>
</evidence>
<dbReference type="EMBL" id="AOPY01001552">
    <property type="protein sequence ID" value="EPJ36625.1"/>
    <property type="molecule type" value="Genomic_DNA"/>
</dbReference>
<protein>
    <submittedName>
        <fullName evidence="2">Putative Delta-aminolevulinic acid dehydratase</fullName>
    </submittedName>
</protein>
<feature type="region of interest" description="Disordered" evidence="1">
    <location>
        <begin position="1"/>
        <end position="41"/>
    </location>
</feature>
<comment type="caution">
    <text evidence="2">The sequence shown here is derived from an EMBL/GenBank/DDBJ whole genome shotgun (WGS) entry which is preliminary data.</text>
</comment>
<dbReference type="AlphaFoldDB" id="S4MM01"/>
<reference evidence="2 3" key="1">
    <citation type="submission" date="2013-02" db="EMBL/GenBank/DDBJ databases">
        <title>Draft Genome Sequence of Streptomyces afghaniensis, Which Produces Compounds of the Julimycin B-Complex.</title>
        <authorList>
            <person name="Gruening B.A."/>
            <person name="Praeg A."/>
            <person name="Erxleben A."/>
            <person name="Guenther S."/>
            <person name="Fiedler H.-P."/>
            <person name="Goodfellow M."/>
            <person name="Mueller M."/>
        </authorList>
    </citation>
    <scope>NUCLEOTIDE SEQUENCE [LARGE SCALE GENOMIC DNA]</scope>
    <source>
        <strain evidence="2 3">772</strain>
    </source>
</reference>